<keyword evidence="6 8" id="KW-0675">Receptor</keyword>
<dbReference type="AlphaFoldDB" id="A0A5K3FS71"/>
<feature type="transmembrane region" description="Helical" evidence="10">
    <location>
        <begin position="274"/>
        <end position="292"/>
    </location>
</feature>
<evidence type="ECO:0000256" key="10">
    <source>
        <dbReference type="SAM" id="Phobius"/>
    </source>
</evidence>
<dbReference type="WBParaSite" id="MCU_010940-RA">
    <property type="protein sequence ID" value="MCU_010940-RA"/>
    <property type="gene ID" value="MCU_010940"/>
</dbReference>
<dbReference type="SUPFAM" id="SSF81321">
    <property type="entry name" value="Family A G protein-coupled receptor-like"/>
    <property type="match status" value="1"/>
</dbReference>
<feature type="domain" description="G-protein coupled receptors family 1 profile" evidence="11">
    <location>
        <begin position="64"/>
        <end position="331"/>
    </location>
</feature>
<dbReference type="Pfam" id="PF00001">
    <property type="entry name" value="7tm_1"/>
    <property type="match status" value="1"/>
</dbReference>
<dbReference type="PANTHER" id="PTHR45695:SF9">
    <property type="entry name" value="LEUCOKININ RECEPTOR"/>
    <property type="match status" value="1"/>
</dbReference>
<evidence type="ECO:0000256" key="5">
    <source>
        <dbReference type="ARBA" id="ARBA00023136"/>
    </source>
</evidence>
<feature type="transmembrane region" description="Helical" evidence="10">
    <location>
        <begin position="224"/>
        <end position="245"/>
    </location>
</feature>
<evidence type="ECO:0000256" key="2">
    <source>
        <dbReference type="ARBA" id="ARBA00022692"/>
    </source>
</evidence>
<dbReference type="PRINTS" id="PR00237">
    <property type="entry name" value="GPCRRHODOPSN"/>
</dbReference>
<dbReference type="CDD" id="cd00637">
    <property type="entry name" value="7tm_classA_rhodopsin-like"/>
    <property type="match status" value="1"/>
</dbReference>
<dbReference type="InterPro" id="IPR000276">
    <property type="entry name" value="GPCR_Rhodpsn"/>
</dbReference>
<evidence type="ECO:0000256" key="4">
    <source>
        <dbReference type="ARBA" id="ARBA00023040"/>
    </source>
</evidence>
<feature type="transmembrane region" description="Helical" evidence="10">
    <location>
        <begin position="312"/>
        <end position="338"/>
    </location>
</feature>
<reference evidence="12" key="1">
    <citation type="submission" date="2019-11" db="UniProtKB">
        <authorList>
            <consortium name="WormBaseParasite"/>
        </authorList>
    </citation>
    <scope>IDENTIFICATION</scope>
</reference>
<dbReference type="Gene3D" id="1.20.1070.10">
    <property type="entry name" value="Rhodopsin 7-helix transmembrane proteins"/>
    <property type="match status" value="1"/>
</dbReference>
<keyword evidence="4 8" id="KW-0297">G-protein coupled receptor</keyword>
<name>A0A5K3FS71_MESCO</name>
<dbReference type="InterPro" id="IPR017452">
    <property type="entry name" value="GPCR_Rhodpsn_7TM"/>
</dbReference>
<dbReference type="GO" id="GO:0005886">
    <property type="term" value="C:plasma membrane"/>
    <property type="evidence" value="ECO:0007669"/>
    <property type="project" value="TreeGrafter"/>
</dbReference>
<evidence type="ECO:0000256" key="1">
    <source>
        <dbReference type="ARBA" id="ARBA00004141"/>
    </source>
</evidence>
<feature type="region of interest" description="Disordered" evidence="9">
    <location>
        <begin position="385"/>
        <end position="406"/>
    </location>
</feature>
<dbReference type="PANTHER" id="PTHR45695">
    <property type="entry name" value="LEUCOKININ RECEPTOR-RELATED"/>
    <property type="match status" value="1"/>
</dbReference>
<evidence type="ECO:0000256" key="8">
    <source>
        <dbReference type="RuleBase" id="RU000688"/>
    </source>
</evidence>
<accession>A0A5K3FS71</accession>
<comment type="subcellular location">
    <subcellularLocation>
        <location evidence="1">Membrane</location>
        <topology evidence="1">Multi-pass membrane protein</topology>
    </subcellularLocation>
</comment>
<dbReference type="GO" id="GO:0004930">
    <property type="term" value="F:G protein-coupled receptor activity"/>
    <property type="evidence" value="ECO:0007669"/>
    <property type="project" value="UniProtKB-KW"/>
</dbReference>
<evidence type="ECO:0000256" key="6">
    <source>
        <dbReference type="ARBA" id="ARBA00023170"/>
    </source>
</evidence>
<evidence type="ECO:0000256" key="3">
    <source>
        <dbReference type="ARBA" id="ARBA00022989"/>
    </source>
</evidence>
<evidence type="ECO:0000256" key="9">
    <source>
        <dbReference type="SAM" id="MobiDB-lite"/>
    </source>
</evidence>
<keyword evidence="5 10" id="KW-0472">Membrane</keyword>
<organism evidence="12">
    <name type="scientific">Mesocestoides corti</name>
    <name type="common">Flatworm</name>
    <dbReference type="NCBI Taxonomy" id="53468"/>
    <lineage>
        <taxon>Eukaryota</taxon>
        <taxon>Metazoa</taxon>
        <taxon>Spiralia</taxon>
        <taxon>Lophotrochozoa</taxon>
        <taxon>Platyhelminthes</taxon>
        <taxon>Cestoda</taxon>
        <taxon>Eucestoda</taxon>
        <taxon>Cyclophyllidea</taxon>
        <taxon>Mesocestoididae</taxon>
        <taxon>Mesocestoides</taxon>
    </lineage>
</organism>
<evidence type="ECO:0000256" key="7">
    <source>
        <dbReference type="ARBA" id="ARBA00023224"/>
    </source>
</evidence>
<keyword evidence="3 10" id="KW-1133">Transmembrane helix</keyword>
<feature type="transmembrane region" description="Helical" evidence="10">
    <location>
        <begin position="126"/>
        <end position="145"/>
    </location>
</feature>
<dbReference type="PROSITE" id="PS50262">
    <property type="entry name" value="G_PROTEIN_RECEP_F1_2"/>
    <property type="match status" value="1"/>
</dbReference>
<feature type="transmembrane region" description="Helical" evidence="10">
    <location>
        <begin position="166"/>
        <end position="188"/>
    </location>
</feature>
<feature type="transmembrane region" description="Helical" evidence="10">
    <location>
        <begin position="87"/>
        <end position="106"/>
    </location>
</feature>
<proteinExistence type="inferred from homology"/>
<evidence type="ECO:0000313" key="12">
    <source>
        <dbReference type="WBParaSite" id="MCU_010940-RA"/>
    </source>
</evidence>
<sequence>MDFNSTLNNSKMTRTGIPDILDDSEKYAIIAKEFSFYINTLNYNVNKRIVLALYCLIFLLGTFLNLLLIFTITKVRNPKSISNRRMLMMHVCCDLALVWFGVPYTAYTGVYKSWQLGSVMCHVASFLIYFIVGLTNFLLVSICLNRSIAIARAGRWGGETDHNVNCRVSVLLIAAIVLAIVIALPSAIVSRVTRNIFKDPLFAALAPPICLETWSSRAKMAYDLTLIITIYLIPLFVICLSHHIITQQLRRSHQMLSLMGHTIRGKWRRRRQRLIRLCVLMATLFVLSWFPNHLCNILTKIFDVRGDTAETLQDYALCLGISNTVSGPLLLIISCSAYQRFIRRLLARLRLIDGGTDVGEARDTVFSSSLCAPVSPPPVSAVCGEDKCDSAHTGPTLTPTAKADEP</sequence>
<evidence type="ECO:0000259" key="11">
    <source>
        <dbReference type="PROSITE" id="PS50262"/>
    </source>
</evidence>
<keyword evidence="7 8" id="KW-0807">Transducer</keyword>
<protein>
    <submittedName>
        <fullName evidence="12">G_PROTEIN_RECEP_F1_2 domain-containing protein</fullName>
    </submittedName>
</protein>
<comment type="similarity">
    <text evidence="8">Belongs to the G-protein coupled receptor 1 family.</text>
</comment>
<keyword evidence="2 8" id="KW-0812">Transmembrane</keyword>
<dbReference type="PROSITE" id="PS00237">
    <property type="entry name" value="G_PROTEIN_RECEP_F1_1"/>
    <property type="match status" value="1"/>
</dbReference>
<feature type="transmembrane region" description="Helical" evidence="10">
    <location>
        <begin position="51"/>
        <end position="75"/>
    </location>
</feature>